<accession>A0A401TER1</accession>
<reference evidence="1 2" key="1">
    <citation type="journal article" date="2018" name="Nat. Ecol. Evol.">
        <title>Shark genomes provide insights into elasmobranch evolution and the origin of vertebrates.</title>
        <authorList>
            <person name="Hara Y"/>
            <person name="Yamaguchi K"/>
            <person name="Onimaru K"/>
            <person name="Kadota M"/>
            <person name="Koyanagi M"/>
            <person name="Keeley SD"/>
            <person name="Tatsumi K"/>
            <person name="Tanaka K"/>
            <person name="Motone F"/>
            <person name="Kageyama Y"/>
            <person name="Nozu R"/>
            <person name="Adachi N"/>
            <person name="Nishimura O"/>
            <person name="Nakagawa R"/>
            <person name="Tanegashima C"/>
            <person name="Kiyatake I"/>
            <person name="Matsumoto R"/>
            <person name="Murakumo K"/>
            <person name="Nishida K"/>
            <person name="Terakita A"/>
            <person name="Kuratani S"/>
            <person name="Sato K"/>
            <person name="Hyodo S Kuraku.S."/>
        </authorList>
    </citation>
    <scope>NUCLEOTIDE SEQUENCE [LARGE SCALE GENOMIC DNA]</scope>
</reference>
<proteinExistence type="predicted"/>
<name>A0A401TER1_CHIPU</name>
<evidence type="ECO:0000313" key="2">
    <source>
        <dbReference type="Proteomes" id="UP000287033"/>
    </source>
</evidence>
<sequence length="47" mass="4918">DGTCLRPIDRTGKLLPPVCEDLTVKGIGLKTGSSLVLFPGHTPKGTQ</sequence>
<feature type="non-terminal residue" evidence="1">
    <location>
        <position position="1"/>
    </location>
</feature>
<evidence type="ECO:0000313" key="1">
    <source>
        <dbReference type="EMBL" id="GCC41106.1"/>
    </source>
</evidence>
<dbReference type="Proteomes" id="UP000287033">
    <property type="component" value="Unassembled WGS sequence"/>
</dbReference>
<organism evidence="1 2">
    <name type="scientific">Chiloscyllium punctatum</name>
    <name type="common">Brownbanded bambooshark</name>
    <name type="synonym">Hemiscyllium punctatum</name>
    <dbReference type="NCBI Taxonomy" id="137246"/>
    <lineage>
        <taxon>Eukaryota</taxon>
        <taxon>Metazoa</taxon>
        <taxon>Chordata</taxon>
        <taxon>Craniata</taxon>
        <taxon>Vertebrata</taxon>
        <taxon>Chondrichthyes</taxon>
        <taxon>Elasmobranchii</taxon>
        <taxon>Galeomorphii</taxon>
        <taxon>Galeoidea</taxon>
        <taxon>Orectolobiformes</taxon>
        <taxon>Hemiscylliidae</taxon>
        <taxon>Chiloscyllium</taxon>
    </lineage>
</organism>
<dbReference type="AlphaFoldDB" id="A0A401TER1"/>
<gene>
    <name evidence="1" type="ORF">chiPu_0025473</name>
</gene>
<keyword evidence="2" id="KW-1185">Reference proteome</keyword>
<feature type="non-terminal residue" evidence="1">
    <location>
        <position position="47"/>
    </location>
</feature>
<comment type="caution">
    <text evidence="1">The sequence shown here is derived from an EMBL/GenBank/DDBJ whole genome shotgun (WGS) entry which is preliminary data.</text>
</comment>
<protein>
    <submittedName>
        <fullName evidence="1">Uncharacterized protein</fullName>
    </submittedName>
</protein>
<dbReference type="EMBL" id="BEZZ01059199">
    <property type="protein sequence ID" value="GCC41106.1"/>
    <property type="molecule type" value="Genomic_DNA"/>
</dbReference>